<dbReference type="Gene3D" id="1.10.10.2520">
    <property type="entry name" value="Cell wall hydrolase SleB, domain 1"/>
    <property type="match status" value="1"/>
</dbReference>
<evidence type="ECO:0000313" key="1">
    <source>
        <dbReference type="EMBL" id="PAD81897.1"/>
    </source>
</evidence>
<organism evidence="1 2">
    <name type="scientific">Niallia circulans</name>
    <name type="common">Bacillus circulans</name>
    <dbReference type="NCBI Taxonomy" id="1397"/>
    <lineage>
        <taxon>Bacteria</taxon>
        <taxon>Bacillati</taxon>
        <taxon>Bacillota</taxon>
        <taxon>Bacilli</taxon>
        <taxon>Bacillales</taxon>
        <taxon>Bacillaceae</taxon>
        <taxon>Niallia</taxon>
    </lineage>
</organism>
<sequence length="177" mass="19788">MKQLLFIAIIFTFISGSYIYIPSIAKAETISKEETTTVATRKFAVDKKENVKASDESADITNNEKKLLARLVHAEAKGEPFAGKVAVADVVLNRLDDKQFPDTVESVIYEKNAFQPVQNGSIDKAPDKESMEAVEEALNNGKENKELLYFYNPDTATSDWIFTRQVIKHIGNHAFSI</sequence>
<dbReference type="InterPro" id="IPR042047">
    <property type="entry name" value="SleB_dom1"/>
</dbReference>
<dbReference type="InterPro" id="IPR011105">
    <property type="entry name" value="Cell_wall_hydrolase_SleB"/>
</dbReference>
<dbReference type="Proteomes" id="UP000216961">
    <property type="component" value="Unassembled WGS sequence"/>
</dbReference>
<name>A0A268F947_NIACI</name>
<proteinExistence type="predicted"/>
<evidence type="ECO:0000313" key="2">
    <source>
        <dbReference type="Proteomes" id="UP000216961"/>
    </source>
</evidence>
<protein>
    <submittedName>
        <fullName evidence="1">Cell wall hydrolase</fullName>
    </submittedName>
</protein>
<dbReference type="KEGG" id="bcir:C2I06_01695"/>
<reference evidence="1 2" key="1">
    <citation type="submission" date="2017-07" db="EMBL/GenBank/DDBJ databases">
        <title>Isolation and whole genome analysis of endospore-forming bacteria from heroin.</title>
        <authorList>
            <person name="Kalinowski J."/>
            <person name="Ahrens B."/>
            <person name="Al-Dilaimi A."/>
            <person name="Winkler A."/>
            <person name="Wibberg D."/>
            <person name="Schleenbecker U."/>
            <person name="Ruckert C."/>
            <person name="Wolfel R."/>
            <person name="Grass G."/>
        </authorList>
    </citation>
    <scope>NUCLEOTIDE SEQUENCE [LARGE SCALE GENOMIC DNA]</scope>
    <source>
        <strain evidence="1 2">7521-2</strain>
    </source>
</reference>
<dbReference type="EMBL" id="NPBQ01000106">
    <property type="protein sequence ID" value="PAD81897.1"/>
    <property type="molecule type" value="Genomic_DNA"/>
</dbReference>
<gene>
    <name evidence="1" type="ORF">CHH57_17760</name>
</gene>
<dbReference type="RefSeq" id="WP_095332313.1">
    <property type="nucleotide sequence ID" value="NZ_CP026031.1"/>
</dbReference>
<dbReference type="Pfam" id="PF07486">
    <property type="entry name" value="Hydrolase_2"/>
    <property type="match status" value="1"/>
</dbReference>
<comment type="caution">
    <text evidence="1">The sequence shown here is derived from an EMBL/GenBank/DDBJ whole genome shotgun (WGS) entry which is preliminary data.</text>
</comment>
<dbReference type="GO" id="GO:0016787">
    <property type="term" value="F:hydrolase activity"/>
    <property type="evidence" value="ECO:0007669"/>
    <property type="project" value="UniProtKB-KW"/>
</dbReference>
<dbReference type="AlphaFoldDB" id="A0A268F947"/>
<accession>A0A268F947</accession>
<dbReference type="Gene3D" id="6.20.240.60">
    <property type="match status" value="1"/>
</dbReference>
<keyword evidence="1" id="KW-0378">Hydrolase</keyword>